<evidence type="ECO:0000313" key="2">
    <source>
        <dbReference type="Proteomes" id="UP000298277"/>
    </source>
</evidence>
<sequence>MKYYLSKSVLETIVEGSEPLKSSVAESLAKLIKDQHLFYTGTVSILPLLEKQKDQLQKEIIWNQIKRLCLEVFEFRTQNLSLSLKFSGEFGGSDWVWNEIAVAVERDLDGFITVDRTIPDQRMIRVLFAQEINFDGIA</sequence>
<dbReference type="OrthoDB" id="342805at2"/>
<dbReference type="EMBL" id="RQFA01000026">
    <property type="protein sequence ID" value="TGK35993.1"/>
    <property type="molecule type" value="Genomic_DNA"/>
</dbReference>
<name>A0A5F1YD48_9LEPT</name>
<comment type="caution">
    <text evidence="1">The sequence shown here is derived from an EMBL/GenBank/DDBJ whole genome shotgun (WGS) entry which is preliminary data.</text>
</comment>
<reference evidence="1" key="1">
    <citation type="journal article" date="2019" name="PLoS Negl. Trop. Dis.">
        <title>Revisiting the worldwide diversity of Leptospira species in the environment.</title>
        <authorList>
            <person name="Vincent A.T."/>
            <person name="Schiettekatte O."/>
            <person name="Bourhy P."/>
            <person name="Veyrier F.J."/>
            <person name="Picardeau M."/>
        </authorList>
    </citation>
    <scope>NUCLEOTIDE SEQUENCE [LARGE SCALE GENOMIC DNA]</scope>
    <source>
        <strain evidence="1">201800299</strain>
    </source>
</reference>
<dbReference type="Proteomes" id="UP000298277">
    <property type="component" value="Unassembled WGS sequence"/>
</dbReference>
<gene>
    <name evidence="1" type="ORF">EHQ17_05280</name>
</gene>
<dbReference type="RefSeq" id="WP_135591324.1">
    <property type="nucleotide sequence ID" value="NZ_RQEZ01000012.1"/>
</dbReference>
<keyword evidence="2" id="KW-1185">Reference proteome</keyword>
<organism evidence="1 2">
    <name type="scientific">Leptospira gomenensis</name>
    <dbReference type="NCBI Taxonomy" id="2484974"/>
    <lineage>
        <taxon>Bacteria</taxon>
        <taxon>Pseudomonadati</taxon>
        <taxon>Spirochaetota</taxon>
        <taxon>Spirochaetia</taxon>
        <taxon>Leptospirales</taxon>
        <taxon>Leptospiraceae</taxon>
        <taxon>Leptospira</taxon>
    </lineage>
</organism>
<protein>
    <recommendedName>
        <fullName evidence="3">PIN domain-containing protein</fullName>
    </recommendedName>
</protein>
<accession>A0A5F1YD48</accession>
<evidence type="ECO:0008006" key="3">
    <source>
        <dbReference type="Google" id="ProtNLM"/>
    </source>
</evidence>
<proteinExistence type="predicted"/>
<dbReference type="AlphaFoldDB" id="A0A5F1YD48"/>
<evidence type="ECO:0000313" key="1">
    <source>
        <dbReference type="EMBL" id="TGK35993.1"/>
    </source>
</evidence>